<feature type="chain" id="PRO_5045374983" evidence="1">
    <location>
        <begin position="24"/>
        <end position="177"/>
    </location>
</feature>
<dbReference type="Gene3D" id="3.10.620.30">
    <property type="match status" value="1"/>
</dbReference>
<dbReference type="EMBL" id="JBEPLJ010000009">
    <property type="protein sequence ID" value="MET3586504.1"/>
    <property type="molecule type" value="Genomic_DNA"/>
</dbReference>
<reference evidence="2 3" key="1">
    <citation type="submission" date="2024-06" db="EMBL/GenBank/DDBJ databases">
        <title>Genomic Encyclopedia of Type Strains, Phase IV (KMG-IV): sequencing the most valuable type-strain genomes for metagenomic binning, comparative biology and taxonomic classification.</title>
        <authorList>
            <person name="Goeker M."/>
        </authorList>
    </citation>
    <scope>NUCLEOTIDE SEQUENCE [LARGE SCALE GENOMIC DNA]</scope>
    <source>
        <strain evidence="2 3">DSM 105042</strain>
    </source>
</reference>
<dbReference type="InterPro" id="IPR010319">
    <property type="entry name" value="Transglutaminase-like_Cys_pept"/>
</dbReference>
<comment type="caution">
    <text evidence="2">The sequence shown here is derived from an EMBL/GenBank/DDBJ whole genome shotgun (WGS) entry which is preliminary data.</text>
</comment>
<name>A0ABV2H7P8_9HYPH</name>
<dbReference type="Pfam" id="PF06035">
    <property type="entry name" value="Peptidase_C93"/>
    <property type="match status" value="1"/>
</dbReference>
<feature type="signal peptide" evidence="1">
    <location>
        <begin position="1"/>
        <end position="23"/>
    </location>
</feature>
<sequence>MSMKRLASMAFMAAIISAPAAYAAGPAGFAASPAHELQLAEGGIVERAARILDRNSAMGLLRVNQAVNRAIGDLDSYFDGLAAGLASGAETGGCTDCADIKRDRLLALGWRKDMMRIAYAVSDRGRIQRVLVVRTDRGEVVLGEHLAFIRGSREQQAGLAAETFRRDTSPATSYSDI</sequence>
<evidence type="ECO:0000256" key="1">
    <source>
        <dbReference type="SAM" id="SignalP"/>
    </source>
</evidence>
<gene>
    <name evidence="2" type="ORF">ABID21_002622</name>
</gene>
<organism evidence="2 3">
    <name type="scientific">Pseudorhizobium tarimense</name>
    <dbReference type="NCBI Taxonomy" id="1079109"/>
    <lineage>
        <taxon>Bacteria</taxon>
        <taxon>Pseudomonadati</taxon>
        <taxon>Pseudomonadota</taxon>
        <taxon>Alphaproteobacteria</taxon>
        <taxon>Hyphomicrobiales</taxon>
        <taxon>Rhizobiaceae</taxon>
        <taxon>Rhizobium/Agrobacterium group</taxon>
        <taxon>Pseudorhizobium</taxon>
    </lineage>
</organism>
<protein>
    <submittedName>
        <fullName evidence="2">Transglutaminase-like cysteine proteinase</fullName>
    </submittedName>
</protein>
<accession>A0ABV2H7P8</accession>
<keyword evidence="3" id="KW-1185">Reference proteome</keyword>
<dbReference type="Proteomes" id="UP001549031">
    <property type="component" value="Unassembled WGS sequence"/>
</dbReference>
<proteinExistence type="predicted"/>
<evidence type="ECO:0000313" key="3">
    <source>
        <dbReference type="Proteomes" id="UP001549031"/>
    </source>
</evidence>
<evidence type="ECO:0000313" key="2">
    <source>
        <dbReference type="EMBL" id="MET3586504.1"/>
    </source>
</evidence>
<dbReference type="RefSeq" id="WP_247244369.1">
    <property type="nucleotide sequence ID" value="NZ_JALJRA010000009.1"/>
</dbReference>
<keyword evidence="1" id="KW-0732">Signal</keyword>